<evidence type="ECO:0000313" key="7">
    <source>
        <dbReference type="EMBL" id="SHJ85339.1"/>
    </source>
</evidence>
<evidence type="ECO:0000256" key="4">
    <source>
        <dbReference type="ARBA" id="ARBA00023125"/>
    </source>
</evidence>
<keyword evidence="4 6" id="KW-0238">DNA-binding</keyword>
<organism evidence="7 8">
    <name type="scientific">Desulfatibacillum alkenivorans DSM 16219</name>
    <dbReference type="NCBI Taxonomy" id="1121393"/>
    <lineage>
        <taxon>Bacteria</taxon>
        <taxon>Pseudomonadati</taxon>
        <taxon>Thermodesulfobacteriota</taxon>
        <taxon>Desulfobacteria</taxon>
        <taxon>Desulfobacterales</taxon>
        <taxon>Desulfatibacillaceae</taxon>
        <taxon>Desulfatibacillum</taxon>
    </lineage>
</organism>
<dbReference type="PANTHER" id="PTHR33217:SF8">
    <property type="entry name" value="MUTATOR FAMILY TRANSPOSASE"/>
    <property type="match status" value="1"/>
</dbReference>
<dbReference type="STRING" id="1121393.SAMN02745216_02390"/>
<dbReference type="InterPro" id="IPR001207">
    <property type="entry name" value="Transposase_mutator"/>
</dbReference>
<dbReference type="GO" id="GO:0004803">
    <property type="term" value="F:transposase activity"/>
    <property type="evidence" value="ECO:0007669"/>
    <property type="project" value="UniProtKB-UniRule"/>
</dbReference>
<keyword evidence="8" id="KW-1185">Reference proteome</keyword>
<protein>
    <recommendedName>
        <fullName evidence="6">Mutator family transposase</fullName>
    </recommendedName>
</protein>
<evidence type="ECO:0000256" key="5">
    <source>
        <dbReference type="ARBA" id="ARBA00023172"/>
    </source>
</evidence>
<reference evidence="8" key="1">
    <citation type="submission" date="2016-11" db="EMBL/GenBank/DDBJ databases">
        <authorList>
            <person name="Varghese N."/>
            <person name="Submissions S."/>
        </authorList>
    </citation>
    <scope>NUCLEOTIDE SEQUENCE [LARGE SCALE GENOMIC DNA]</scope>
    <source>
        <strain evidence="8">DSM 16219</strain>
    </source>
</reference>
<name>A0A1M6MPJ2_9BACT</name>
<sequence>MSKKDPAFDFEKALKQLQAGKPLTGKGGIFTPLIKELTEAALKDEIEAHLAEETDPNRRNGYSKKIMKSSAGAFELNTPRDRNGNFALQMESTSLEKVSIFKVSRHVDLCFFVTVNKTFVTS</sequence>
<dbReference type="AlphaFoldDB" id="A0A1M6MPJ2"/>
<dbReference type="GO" id="GO:0003677">
    <property type="term" value="F:DNA binding"/>
    <property type="evidence" value="ECO:0007669"/>
    <property type="project" value="UniProtKB-UniRule"/>
</dbReference>
<keyword evidence="3 6" id="KW-0815">Transposition</keyword>
<evidence type="ECO:0000256" key="1">
    <source>
        <dbReference type="ARBA" id="ARBA00002190"/>
    </source>
</evidence>
<proteinExistence type="inferred from homology"/>
<dbReference type="EMBL" id="FQZU01000013">
    <property type="protein sequence ID" value="SHJ85339.1"/>
    <property type="molecule type" value="Genomic_DNA"/>
</dbReference>
<gene>
    <name evidence="7" type="ORF">SAMN02745216_02390</name>
</gene>
<keyword evidence="5 6" id="KW-0233">DNA recombination</keyword>
<accession>A0A1M6MPJ2</accession>
<comment type="function">
    <text evidence="1 6">Required for the transposition of the insertion element.</text>
</comment>
<evidence type="ECO:0000256" key="2">
    <source>
        <dbReference type="ARBA" id="ARBA00010961"/>
    </source>
</evidence>
<dbReference type="GO" id="GO:0006313">
    <property type="term" value="P:DNA transposition"/>
    <property type="evidence" value="ECO:0007669"/>
    <property type="project" value="UniProtKB-UniRule"/>
</dbReference>
<evidence type="ECO:0000256" key="6">
    <source>
        <dbReference type="RuleBase" id="RU365089"/>
    </source>
</evidence>
<dbReference type="Proteomes" id="UP000183994">
    <property type="component" value="Unassembled WGS sequence"/>
</dbReference>
<dbReference type="Pfam" id="PF00872">
    <property type="entry name" value="Transposase_mut"/>
    <property type="match status" value="1"/>
</dbReference>
<dbReference type="PANTHER" id="PTHR33217">
    <property type="entry name" value="TRANSPOSASE FOR INSERTION SEQUENCE ELEMENT IS1081"/>
    <property type="match status" value="1"/>
</dbReference>
<comment type="similarity">
    <text evidence="2 6">Belongs to the transposase mutator family.</text>
</comment>
<evidence type="ECO:0000256" key="3">
    <source>
        <dbReference type="ARBA" id="ARBA00022578"/>
    </source>
</evidence>
<evidence type="ECO:0000313" key="8">
    <source>
        <dbReference type="Proteomes" id="UP000183994"/>
    </source>
</evidence>
<keyword evidence="6" id="KW-0814">Transposable element</keyword>